<keyword evidence="2" id="KW-0677">Repeat</keyword>
<feature type="compositionally biased region" description="Basic and acidic residues" evidence="6">
    <location>
        <begin position="225"/>
        <end position="239"/>
    </location>
</feature>
<sequence length="468" mass="53040">MEEVLYSILLASIPEEEDVANTQPRPPNPSVGSTEDIDFDEWLNTDMFENEDVPSRSMLWEQPDNEPPGELDNEEAVPTTRSHTSTPLPYPTTQSVWVPDGNELDTNTALSNSHHRESNDDGPGSRLAGGDLCRKRPRSEERNEGYLSRTGNCSEMNDLPQEQHMGPFKRHCKSDEHSSSENTPPINDRASLLSDFVLGALTLSISLSKDDKKRRRQNCGGRAADSTREIESEDKKEFSKSKNFFSPGATYLLDFAGEESKKEFSNLLENQIPRAIRNLMEQGYRIAITNNPWITNDLLPSAHLLEILNPTKTDPEVQTGLAALRTRNVEESGTCTSYSSGHESDQTVLSETFESTSSQFATPPSLFKSTGSCSSSHICSTCNAPFSRLFELRKHAKYHDKPISCSDCSRRFGRRRDLIRHQKTTHRDTHEPERWFCPYKMCRYHSSPFGRRDNLLRHVRNMHLADEK</sequence>
<dbReference type="RefSeq" id="XP_018074500.1">
    <property type="nucleotide sequence ID" value="XM_018212947.1"/>
</dbReference>
<evidence type="ECO:0000313" key="9">
    <source>
        <dbReference type="Proteomes" id="UP000070700"/>
    </source>
</evidence>
<proteinExistence type="predicted"/>
<dbReference type="SUPFAM" id="SSF57667">
    <property type="entry name" value="beta-beta-alpha zinc fingers"/>
    <property type="match status" value="1"/>
</dbReference>
<evidence type="ECO:0000256" key="2">
    <source>
        <dbReference type="ARBA" id="ARBA00022737"/>
    </source>
</evidence>
<feature type="compositionally biased region" description="Acidic residues" evidence="6">
    <location>
        <begin position="35"/>
        <end position="52"/>
    </location>
</feature>
<gene>
    <name evidence="8" type="ORF">LY89DRAFT_666964</name>
</gene>
<dbReference type="KEGG" id="psco:LY89DRAFT_666964"/>
<dbReference type="GeneID" id="28822673"/>
<dbReference type="PROSITE" id="PS00028">
    <property type="entry name" value="ZINC_FINGER_C2H2_1"/>
    <property type="match status" value="1"/>
</dbReference>
<feature type="compositionally biased region" description="Acidic residues" evidence="6">
    <location>
        <begin position="63"/>
        <end position="75"/>
    </location>
</feature>
<evidence type="ECO:0000256" key="5">
    <source>
        <dbReference type="PROSITE-ProRule" id="PRU00042"/>
    </source>
</evidence>
<dbReference type="GO" id="GO:0000981">
    <property type="term" value="F:DNA-binding transcription factor activity, RNA polymerase II-specific"/>
    <property type="evidence" value="ECO:0007669"/>
    <property type="project" value="TreeGrafter"/>
</dbReference>
<protein>
    <recommendedName>
        <fullName evidence="7">C2H2-type domain-containing protein</fullName>
    </recommendedName>
</protein>
<keyword evidence="4" id="KW-0862">Zinc</keyword>
<organism evidence="8 9">
    <name type="scientific">Mollisia scopiformis</name>
    <name type="common">Conifer needle endophyte fungus</name>
    <name type="synonym">Phialocephala scopiformis</name>
    <dbReference type="NCBI Taxonomy" id="149040"/>
    <lineage>
        <taxon>Eukaryota</taxon>
        <taxon>Fungi</taxon>
        <taxon>Dikarya</taxon>
        <taxon>Ascomycota</taxon>
        <taxon>Pezizomycotina</taxon>
        <taxon>Leotiomycetes</taxon>
        <taxon>Helotiales</taxon>
        <taxon>Mollisiaceae</taxon>
        <taxon>Mollisia</taxon>
    </lineage>
</organism>
<evidence type="ECO:0000256" key="1">
    <source>
        <dbReference type="ARBA" id="ARBA00022723"/>
    </source>
</evidence>
<feature type="region of interest" description="Disordered" evidence="6">
    <location>
        <begin position="210"/>
        <end position="239"/>
    </location>
</feature>
<dbReference type="PANTHER" id="PTHR24409">
    <property type="entry name" value="ZINC FINGER PROTEIN 142"/>
    <property type="match status" value="1"/>
</dbReference>
<dbReference type="InterPro" id="IPR036236">
    <property type="entry name" value="Znf_C2H2_sf"/>
</dbReference>
<feature type="domain" description="C2H2-type" evidence="7">
    <location>
        <begin position="403"/>
        <end position="431"/>
    </location>
</feature>
<dbReference type="GO" id="GO:0005634">
    <property type="term" value="C:nucleus"/>
    <property type="evidence" value="ECO:0007669"/>
    <property type="project" value="TreeGrafter"/>
</dbReference>
<dbReference type="AlphaFoldDB" id="A0A194XIT3"/>
<evidence type="ECO:0000259" key="7">
    <source>
        <dbReference type="PROSITE" id="PS50157"/>
    </source>
</evidence>
<evidence type="ECO:0000313" key="8">
    <source>
        <dbReference type="EMBL" id="KUJ20145.1"/>
    </source>
</evidence>
<dbReference type="GO" id="GO:0000977">
    <property type="term" value="F:RNA polymerase II transcription regulatory region sequence-specific DNA binding"/>
    <property type="evidence" value="ECO:0007669"/>
    <property type="project" value="TreeGrafter"/>
</dbReference>
<accession>A0A194XIT3</accession>
<feature type="compositionally biased region" description="Basic and acidic residues" evidence="6">
    <location>
        <begin position="132"/>
        <end position="144"/>
    </location>
</feature>
<dbReference type="PROSITE" id="PS50157">
    <property type="entry name" value="ZINC_FINGER_C2H2_2"/>
    <property type="match status" value="2"/>
</dbReference>
<dbReference type="SMART" id="SM00355">
    <property type="entry name" value="ZnF_C2H2"/>
    <property type="match status" value="3"/>
</dbReference>
<keyword evidence="1" id="KW-0479">Metal-binding</keyword>
<feature type="domain" description="C2H2-type" evidence="7">
    <location>
        <begin position="377"/>
        <end position="399"/>
    </location>
</feature>
<feature type="compositionally biased region" description="Polar residues" evidence="6">
    <location>
        <begin position="79"/>
        <end position="96"/>
    </location>
</feature>
<name>A0A194XIT3_MOLSC</name>
<evidence type="ECO:0000256" key="6">
    <source>
        <dbReference type="SAM" id="MobiDB-lite"/>
    </source>
</evidence>
<dbReference type="Proteomes" id="UP000070700">
    <property type="component" value="Unassembled WGS sequence"/>
</dbReference>
<reference evidence="8 9" key="1">
    <citation type="submission" date="2015-10" db="EMBL/GenBank/DDBJ databases">
        <title>Full genome of DAOMC 229536 Phialocephala scopiformis, a fungal endophyte of spruce producing the potent anti-insectan compound rugulosin.</title>
        <authorList>
            <consortium name="DOE Joint Genome Institute"/>
            <person name="Walker A.K."/>
            <person name="Frasz S.L."/>
            <person name="Seifert K.A."/>
            <person name="Miller J.D."/>
            <person name="Mondo S.J."/>
            <person name="Labutti K."/>
            <person name="Lipzen A."/>
            <person name="Dockter R."/>
            <person name="Kennedy M."/>
            <person name="Grigoriev I.V."/>
            <person name="Spatafora J.W."/>
        </authorList>
    </citation>
    <scope>NUCLEOTIDE SEQUENCE [LARGE SCALE GENOMIC DNA]</scope>
    <source>
        <strain evidence="8 9">CBS 120377</strain>
    </source>
</reference>
<dbReference type="InParanoid" id="A0A194XIT3"/>
<dbReference type="GO" id="GO:0008270">
    <property type="term" value="F:zinc ion binding"/>
    <property type="evidence" value="ECO:0007669"/>
    <property type="project" value="UniProtKB-KW"/>
</dbReference>
<dbReference type="OrthoDB" id="5305647at2759"/>
<feature type="region of interest" description="Disordered" evidence="6">
    <location>
        <begin position="12"/>
        <end position="188"/>
    </location>
</feature>
<dbReference type="EMBL" id="KQ947410">
    <property type="protein sequence ID" value="KUJ20145.1"/>
    <property type="molecule type" value="Genomic_DNA"/>
</dbReference>
<evidence type="ECO:0000256" key="4">
    <source>
        <dbReference type="ARBA" id="ARBA00022833"/>
    </source>
</evidence>
<evidence type="ECO:0000256" key="3">
    <source>
        <dbReference type="ARBA" id="ARBA00022771"/>
    </source>
</evidence>
<dbReference type="Pfam" id="PF00096">
    <property type="entry name" value="zf-C2H2"/>
    <property type="match status" value="1"/>
</dbReference>
<dbReference type="PANTHER" id="PTHR24409:SF295">
    <property type="entry name" value="AZ2-RELATED"/>
    <property type="match status" value="1"/>
</dbReference>
<keyword evidence="3 5" id="KW-0863">Zinc-finger</keyword>
<keyword evidence="9" id="KW-1185">Reference proteome</keyword>
<dbReference type="InterPro" id="IPR013087">
    <property type="entry name" value="Znf_C2H2_type"/>
</dbReference>
<dbReference type="Gene3D" id="3.30.160.60">
    <property type="entry name" value="Classic Zinc Finger"/>
    <property type="match status" value="1"/>
</dbReference>